<evidence type="ECO:0000313" key="9">
    <source>
        <dbReference type="Proteomes" id="UP000176648"/>
    </source>
</evidence>
<reference evidence="8 9" key="1">
    <citation type="journal article" date="2016" name="Nat. Commun.">
        <title>Thousands of microbial genomes shed light on interconnected biogeochemical processes in an aquifer system.</title>
        <authorList>
            <person name="Anantharaman K."/>
            <person name="Brown C.T."/>
            <person name="Hug L.A."/>
            <person name="Sharon I."/>
            <person name="Castelle C.J."/>
            <person name="Probst A.J."/>
            <person name="Thomas B.C."/>
            <person name="Singh A."/>
            <person name="Wilkins M.J."/>
            <person name="Karaoz U."/>
            <person name="Brodie E.L."/>
            <person name="Williams K.H."/>
            <person name="Hubbard S.S."/>
            <person name="Banfield J.F."/>
        </authorList>
    </citation>
    <scope>NUCLEOTIDE SEQUENCE [LARGE SCALE GENOMIC DNA]</scope>
</reference>
<sequence>MHEENPSMRFALQPSRAGACDAVRRGALAMSGVVEHFLVVYADMPLWTPATMSHLVEDHEKCHPTISMVSVRLVGSYPKELERYGRIVKSGGKILKIVEPPDASAEDLLASDAVNPSLWVWNRAWLLEHAPHVPFTAKSDGHDPEQYLPPLIGIAVADNQEVLEFPLKDPWEALGVNNANELERVREVFVRRSESISEPSSP</sequence>
<dbReference type="GO" id="GO:0019134">
    <property type="term" value="F:glucosamine-1-phosphate N-acetyltransferase activity"/>
    <property type="evidence" value="ECO:0007669"/>
    <property type="project" value="UniProtKB-EC"/>
</dbReference>
<dbReference type="InterPro" id="IPR029044">
    <property type="entry name" value="Nucleotide-diphossugar_trans"/>
</dbReference>
<proteinExistence type="predicted"/>
<accession>A0A1G2C7W2</accession>
<evidence type="ECO:0000256" key="1">
    <source>
        <dbReference type="ARBA" id="ARBA00022679"/>
    </source>
</evidence>
<evidence type="ECO:0000256" key="3">
    <source>
        <dbReference type="ARBA" id="ARBA00023315"/>
    </source>
</evidence>
<comment type="function">
    <text evidence="6">Catalyzes the last two sequential reactions in the de novo biosynthetic pathway for UDP-N-acetylglucosamine (UDP-GlcNAc). The C-terminal domain catalyzes the transfer of acetyl group from acetyl coenzyme A to glucosamine-1-phosphate (GlcN-1-P) to produce N-acetylglucosamine-1-phosphate (GlcNAc-1-P), which is converted into UDP-GlcNAc by the transfer of uridine 5-monophosphate (from uridine 5-triphosphate), a reaction catalyzed by the N-terminal domain.</text>
</comment>
<dbReference type="PANTHER" id="PTHR43584">
    <property type="entry name" value="NUCLEOTIDYL TRANSFERASE"/>
    <property type="match status" value="1"/>
</dbReference>
<evidence type="ECO:0000256" key="2">
    <source>
        <dbReference type="ARBA" id="ARBA00022695"/>
    </source>
</evidence>
<dbReference type="STRING" id="1798644.A2122_02615"/>
<evidence type="ECO:0000256" key="6">
    <source>
        <dbReference type="ARBA" id="ARBA00049628"/>
    </source>
</evidence>
<evidence type="ECO:0000256" key="4">
    <source>
        <dbReference type="ARBA" id="ARBA00048247"/>
    </source>
</evidence>
<dbReference type="Pfam" id="PF00483">
    <property type="entry name" value="NTP_transferase"/>
    <property type="match status" value="1"/>
</dbReference>
<evidence type="ECO:0000259" key="7">
    <source>
        <dbReference type="Pfam" id="PF00483"/>
    </source>
</evidence>
<comment type="catalytic activity">
    <reaction evidence="5">
        <text>N-acetyl-alpha-D-glucosamine 1-phosphate + UTP + H(+) = UDP-N-acetyl-alpha-D-glucosamine + diphosphate</text>
        <dbReference type="Rhea" id="RHEA:13509"/>
        <dbReference type="ChEBI" id="CHEBI:15378"/>
        <dbReference type="ChEBI" id="CHEBI:33019"/>
        <dbReference type="ChEBI" id="CHEBI:46398"/>
        <dbReference type="ChEBI" id="CHEBI:57705"/>
        <dbReference type="ChEBI" id="CHEBI:57776"/>
        <dbReference type="EC" id="2.7.7.23"/>
    </reaction>
</comment>
<protein>
    <recommendedName>
        <fullName evidence="7">Nucleotidyl transferase domain-containing protein</fullName>
    </recommendedName>
</protein>
<dbReference type="PANTHER" id="PTHR43584:SF3">
    <property type="entry name" value="BIFUNCTIONAL PROTEIN GLMU"/>
    <property type="match status" value="1"/>
</dbReference>
<feature type="domain" description="Nucleotidyl transferase" evidence="7">
    <location>
        <begin position="7"/>
        <end position="175"/>
    </location>
</feature>
<dbReference type="SUPFAM" id="SSF53448">
    <property type="entry name" value="Nucleotide-diphospho-sugar transferases"/>
    <property type="match status" value="1"/>
</dbReference>
<dbReference type="InterPro" id="IPR050065">
    <property type="entry name" value="GlmU-like"/>
</dbReference>
<dbReference type="Gene3D" id="3.90.550.10">
    <property type="entry name" value="Spore Coat Polysaccharide Biosynthesis Protein SpsA, Chain A"/>
    <property type="match status" value="1"/>
</dbReference>
<comment type="catalytic activity">
    <reaction evidence="4">
        <text>alpha-D-glucosamine 1-phosphate + acetyl-CoA = N-acetyl-alpha-D-glucosamine 1-phosphate + CoA + H(+)</text>
        <dbReference type="Rhea" id="RHEA:13725"/>
        <dbReference type="ChEBI" id="CHEBI:15378"/>
        <dbReference type="ChEBI" id="CHEBI:57287"/>
        <dbReference type="ChEBI" id="CHEBI:57288"/>
        <dbReference type="ChEBI" id="CHEBI:57776"/>
        <dbReference type="ChEBI" id="CHEBI:58516"/>
        <dbReference type="EC" id="2.3.1.157"/>
    </reaction>
</comment>
<dbReference type="AlphaFoldDB" id="A0A1G2C7W2"/>
<name>A0A1G2C7W2_9BACT</name>
<keyword evidence="1" id="KW-0808">Transferase</keyword>
<dbReference type="GO" id="GO:0003977">
    <property type="term" value="F:UDP-N-acetylglucosamine diphosphorylase activity"/>
    <property type="evidence" value="ECO:0007669"/>
    <property type="project" value="UniProtKB-EC"/>
</dbReference>
<comment type="caution">
    <text evidence="8">The sequence shown here is derived from an EMBL/GenBank/DDBJ whole genome shotgun (WGS) entry which is preliminary data.</text>
</comment>
<dbReference type="InterPro" id="IPR005835">
    <property type="entry name" value="NTP_transferase_dom"/>
</dbReference>
<evidence type="ECO:0000313" key="8">
    <source>
        <dbReference type="EMBL" id="OGY96587.1"/>
    </source>
</evidence>
<organism evidence="8 9">
    <name type="scientific">Candidatus Liptonbacteria bacterium GWB1_49_6</name>
    <dbReference type="NCBI Taxonomy" id="1798644"/>
    <lineage>
        <taxon>Bacteria</taxon>
        <taxon>Candidatus Liptoniibacteriota</taxon>
    </lineage>
</organism>
<dbReference type="EMBL" id="MHKU01000027">
    <property type="protein sequence ID" value="OGY96587.1"/>
    <property type="molecule type" value="Genomic_DNA"/>
</dbReference>
<keyword evidence="2" id="KW-0548">Nucleotidyltransferase</keyword>
<gene>
    <name evidence="8" type="ORF">A2122_02615</name>
</gene>
<keyword evidence="3" id="KW-0012">Acyltransferase</keyword>
<dbReference type="Proteomes" id="UP000176648">
    <property type="component" value="Unassembled WGS sequence"/>
</dbReference>
<evidence type="ECO:0000256" key="5">
    <source>
        <dbReference type="ARBA" id="ARBA00048493"/>
    </source>
</evidence>